<dbReference type="EMBL" id="ACCL02000009">
    <property type="protein sequence ID" value="EET60679.1"/>
    <property type="molecule type" value="Genomic_DNA"/>
</dbReference>
<accession>C6LEU0</accession>
<feature type="region of interest" description="Disordered" evidence="2">
    <location>
        <begin position="179"/>
        <end position="314"/>
    </location>
</feature>
<feature type="compositionally biased region" description="Basic residues" evidence="2">
    <location>
        <begin position="296"/>
        <end position="305"/>
    </location>
</feature>
<feature type="coiled-coil region" evidence="1">
    <location>
        <begin position="364"/>
        <end position="392"/>
    </location>
</feature>
<dbReference type="CDD" id="cd00060">
    <property type="entry name" value="FHA"/>
    <property type="match status" value="1"/>
</dbReference>
<dbReference type="InterPro" id="IPR008984">
    <property type="entry name" value="SMAD_FHA_dom_sf"/>
</dbReference>
<dbReference type="STRING" id="168384.SAMN05660368_02429"/>
<keyword evidence="1" id="KW-0175">Coiled coil</keyword>
<dbReference type="AlphaFoldDB" id="C6LEU0"/>
<dbReference type="Gene3D" id="2.60.200.20">
    <property type="match status" value="1"/>
</dbReference>
<dbReference type="PROSITE" id="PS50006">
    <property type="entry name" value="FHA_DOMAIN"/>
    <property type="match status" value="1"/>
</dbReference>
<dbReference type="SUPFAM" id="SSF49879">
    <property type="entry name" value="SMAD/FHA domain"/>
    <property type="match status" value="1"/>
</dbReference>
<evidence type="ECO:0000259" key="3">
    <source>
        <dbReference type="PROSITE" id="PS50006"/>
    </source>
</evidence>
<dbReference type="RefSeq" id="WP_006861933.1">
    <property type="nucleotide sequence ID" value="NZ_ACCL02000009.1"/>
</dbReference>
<dbReference type="InterPro" id="IPR000253">
    <property type="entry name" value="FHA_dom"/>
</dbReference>
<dbReference type="Proteomes" id="UP000005561">
    <property type="component" value="Unassembled WGS sequence"/>
</dbReference>
<dbReference type="eggNOG" id="COG1716">
    <property type="taxonomic scope" value="Bacteria"/>
</dbReference>
<reference evidence="4" key="1">
    <citation type="submission" date="2009-07" db="EMBL/GenBank/DDBJ databases">
        <authorList>
            <person name="Weinstock G."/>
            <person name="Sodergren E."/>
            <person name="Clifton S."/>
            <person name="Fulton L."/>
            <person name="Fulton B."/>
            <person name="Courtney L."/>
            <person name="Fronick C."/>
            <person name="Harrison M."/>
            <person name="Strong C."/>
            <person name="Farmer C."/>
            <person name="Delahaunty K."/>
            <person name="Markovic C."/>
            <person name="Hall O."/>
            <person name="Minx P."/>
            <person name="Tomlinson C."/>
            <person name="Mitreva M."/>
            <person name="Nelson J."/>
            <person name="Hou S."/>
            <person name="Wollam A."/>
            <person name="Pepin K.H."/>
            <person name="Johnson M."/>
            <person name="Bhonagiri V."/>
            <person name="Nash W.E."/>
            <person name="Warren W."/>
            <person name="Chinwalla A."/>
            <person name="Mardis E.R."/>
            <person name="Wilson R.K."/>
        </authorList>
    </citation>
    <scope>NUCLEOTIDE SEQUENCE [LARGE SCALE GENOMIC DNA]</scope>
    <source>
        <strain evidence="4">DSM 14469</strain>
    </source>
</reference>
<keyword evidence="5" id="KW-1185">Reference proteome</keyword>
<evidence type="ECO:0000256" key="2">
    <source>
        <dbReference type="SAM" id="MobiDB-lite"/>
    </source>
</evidence>
<dbReference type="OrthoDB" id="9783862at2"/>
<feature type="domain" description="FHA" evidence="3">
    <location>
        <begin position="544"/>
        <end position="594"/>
    </location>
</feature>
<evidence type="ECO:0000313" key="5">
    <source>
        <dbReference type="Proteomes" id="UP000005561"/>
    </source>
</evidence>
<dbReference type="SMART" id="SM00240">
    <property type="entry name" value="FHA"/>
    <property type="match status" value="1"/>
</dbReference>
<organism evidence="4 5">
    <name type="scientific">Marvinbryantia formatexigens DSM 14469</name>
    <dbReference type="NCBI Taxonomy" id="478749"/>
    <lineage>
        <taxon>Bacteria</taxon>
        <taxon>Bacillati</taxon>
        <taxon>Bacillota</taxon>
        <taxon>Clostridia</taxon>
        <taxon>Lachnospirales</taxon>
        <taxon>Lachnospiraceae</taxon>
        <taxon>Marvinbryantia</taxon>
    </lineage>
</organism>
<evidence type="ECO:0000256" key="1">
    <source>
        <dbReference type="SAM" id="Coils"/>
    </source>
</evidence>
<name>C6LEU0_9FIRM</name>
<dbReference type="Pfam" id="PF19909">
    <property type="entry name" value="DUF6382"/>
    <property type="match status" value="1"/>
</dbReference>
<dbReference type="PANTHER" id="PTHR23308">
    <property type="entry name" value="NUCLEAR INHIBITOR OF PROTEIN PHOSPHATASE-1"/>
    <property type="match status" value="1"/>
</dbReference>
<gene>
    <name evidence="4" type="ORF">BRYFOR_07141</name>
</gene>
<comment type="caution">
    <text evidence="4">The sequence shown here is derived from an EMBL/GenBank/DDBJ whole genome shotgun (WGS) entry which is preliminary data.</text>
</comment>
<sequence>MTISYKRDMTHNYMVPDLTAAGYEDDYRIRMLTENHIRGLLPCSLKKINCQSHFFYDITSRQSMEHIYGSRSLNSADIRALLRGLYRALKEVKKYLLDVDRIVLKPDMIYMDIETREPYFCYLPGYQGDLLQSFRELTAYLLEHLDQNDSSAVLSGYEIYRKARIENYSLEKLLQEAGRPEAADTVPPEYDGSALPPDIPEYAPDTSENTPRKGSAGYSVRQKSYEDAPRKGSAGYTVRPEPYEGAPRKGSSRYAASDEEALRPTGSRKNTGSGFPDAKKSAAGAGRNKVSDKKAEKPKKTKHEKKSSAEKQADDANPSSRVFLIVCFGFALFLALVAMWLWKLDTTQIGGIIFLLAGLLAYGLSLEEKKKKKKEKQKDKALAKAMEDFQEEPYYEEVPHFAENRHPKNSYTGFSERPAYASARSSEYPTYDSSGVLERPAYASARSSGYPMYDSSGVSERPAYASAHSPEYPAYDSSGVSERPAYASARAYGAAVSSADNERRRRLGDTGVLCEENGDYEPHLVLVSADPRRKDGIVLENDSYIVGKLPSQSDIVLEHSSVSRVHARIQRYGKDYYLCDMNSTNGTFLNGQRLAIKEPVKIRPDDEIAFARVRYRVGIC</sequence>
<evidence type="ECO:0000313" key="4">
    <source>
        <dbReference type="EMBL" id="EET60679.1"/>
    </source>
</evidence>
<dbReference type="InterPro" id="IPR050923">
    <property type="entry name" value="Cell_Proc_Reg/RNA_Proc"/>
</dbReference>
<dbReference type="InterPro" id="IPR045962">
    <property type="entry name" value="DUF6382"/>
</dbReference>
<protein>
    <submittedName>
        <fullName evidence="4">FHA domain protein</fullName>
    </submittedName>
</protein>
<dbReference type="Pfam" id="PF00498">
    <property type="entry name" value="FHA"/>
    <property type="match status" value="1"/>
</dbReference>
<proteinExistence type="predicted"/>